<dbReference type="Pfam" id="PF00395">
    <property type="entry name" value="SLH"/>
    <property type="match status" value="3"/>
</dbReference>
<dbReference type="InterPro" id="IPR055149">
    <property type="entry name" value="Agl_cat_D2"/>
</dbReference>
<sequence length="2121" mass="230812">MKRFRPIFASLMSLLLILSVIPSYSAQAASGGTGATKIPSGTVTIMNKWKGNYLYEASNATVRYGMTNPQDESAHWAVDTANGLSRIRNVKTGNYITISNTPQRNNALTTTASGDSIDTQWIIDLSNRDGFMVIRSATAPQGNLVIHEEDQLGFAEASSDINITFESPQWAFSSVDAPSPVRIQSNMKPNEFIYEDEETGDVKHGEIKEGDLYSQWYIDSEEGSNQITIRNAGTGNLIKQNTEELSWAGISTTKKPSDIPNATHWLQLPATNKPGYVVFESVAQPGNYIHPQEPSDQVLRSNNWAGGPDGINALWKIVPTSKLPSVRIGAYTDNNVATDFLYEDNGSIKHGSIDTDNNPYFSWVVEDYDLSKRIRNLGSNNYLMIDGSNLLAQPVSATEATYQWSFTESDSYDDYKTIQNVGNPNLYITIGGGDSTTVSADASSLEAQWELVDPSTPTDGSDHYIRIQNVWQPFYLYENQDGTLKYGNIRQDDQRDQWLVVKYNGRKLFKNRETGHYMNIADMPDGHIQATELADLSNVDNTYIWSGKNLGASTYVISNLTDKVPGQPFTKFMSLQNLTKYAEYSVINPSWGSPQWRFILVKENKPQFYHFKLKGTDQYLNDDHSTDTISTATYGPLDGDFSTWFLKENASGQLIMKNQGSGRTLSMENIAGKETEEEPALAVETRTEVYDSWASIKWLLENRPETGEVNIKSGWTNAHYLYATHDDQNRPVFKVSKASGAADRTESIFVPETVQIAPQPIPQTPVRIKSVMGSSYLYENSSGVVLYGDLAENNGYAHWLISIGSDGKQLIQNRATGHYLTLTEDYTFLESKDATPADSGASSWSVQRAPDGERVTVRSNYAGYDDEFINIENNTGYAERGLLLDSSSSVQWELQAAPAQFTTPNMQEYRNLNTTTPVQDDTNMVVISVPGTQGKVIAESGGKIVLADANQSNIYSKWLLQDFNGRYLLKNTSSNHYLSLNDKLEPIVSSSTGDLSSQWTLEDKLGYRTLSNAKRANGLLLHTAAGISFAESASLEEAKWSFQPVASDVTYPAKDAFKSDTVIHFAVNAETEGKFTGQIRYRNGANTEQKLQLSVNGYAQQELVIKGSSGWSTAEVTLNLRAGMNSVSLSGTSEAIAKVEVDGLTVKNSVNKAYRGATVPYISYEAEDMKTNGTLIGPSRKYRSIASEASGRKAVSLDNSGDYVEFTLAKPANSLVLRYSIPDSKDGLGADETLSLYIDGVFKQSLNLTSKYAWEYGSYPWSNDPRQGSGHRFFDEIHALIGDVPQGATIQLKKDSGNQAESYVIDLVDMEQVAPANQQPEGFVSVTDFGAVANDGMDDTEAFNKALEAANNQGTGVWFPAGTFDFGDDLLDLDSAIIRGAGMWYTTLNGAKFFGHGGRIEVYDLLIDGGINERDDEAFTNAFHGAFGPESVIQQVWIEHTKAGLWLTQPIGEKARTNGLYMMGLRIRNLMADGINFAVGTHDSMMEQSDIRYPGDDGIAMWSFTDPKLNDVNGTERTPSVNNTARFNTVSIPWLADNIVLFGGKDNKIQDNIVKDTVTNGAGIAVSTRFSAEPFEGTTIVERNTLTRTGSYDTGYGVSLGALWLFAGESDMTGKIILRNNVAQDSTYAGLIAHGDFTMQDVLLQNIVIDGTGTNGIDVTPKVKGSATVDNVIVRGDRMKMVSNPAPQFRFNEINLGFASLKNPPIVDPGDPNEPGSPGGGSGASGSGGASGTAPSSSSTAAFDAALKAGLEAGQARIELKVGSDGNVNLTASALLAAATAHPDTMIAVVGDGAAYLFPLALTEQVLKQAGVVDSSKAVISIQVSPITESEQAGLSQQAKKQGVELIGDAKKFTVSVAEGNKTTEITHYDGTTYVERQMTVNGKVDPATAVVLLYDPTTGTLRYVPALFVVNADGTTTVTIKSTANGIFTVANHPMTFSDINNHWAKSEIDRLASRYIVKGISSDRFAPGQSVSRAEFAAMLVRALDLQSGGNNVTYQDVNSNAWYSEAIAAAAHYGLVNGYKEGSFRPNANISREEMAVMTARALKLLQAKVTQDSPLLVAFNDAALVHEWAREDVELLLAAGIMKGQSEARFAPGSQTTRAESAVILSRLLVLGKLLNP</sequence>
<dbReference type="InterPro" id="IPR033801">
    <property type="entry name" value="CBM6-CBM35-CBM36-like_1"/>
</dbReference>
<evidence type="ECO:0000313" key="5">
    <source>
        <dbReference type="Proteomes" id="UP000659344"/>
    </source>
</evidence>
<keyword evidence="2" id="KW-0732">Signal</keyword>
<comment type="caution">
    <text evidence="4">The sequence shown here is derived from an EMBL/GenBank/DDBJ whole genome shotgun (WGS) entry which is preliminary data.</text>
</comment>
<name>A0ABQ1YT43_9BACL</name>
<feature type="domain" description="SLH" evidence="3">
    <location>
        <begin position="2060"/>
        <end position="2121"/>
    </location>
</feature>
<dbReference type="CDD" id="cd23432">
    <property type="entry name" value="beta-trefoil_Ricin_EndoBetaGal-like"/>
    <property type="match status" value="7"/>
</dbReference>
<dbReference type="Pfam" id="PF22816">
    <property type="entry name" value="CatAgl_D2"/>
    <property type="match status" value="1"/>
</dbReference>
<organism evidence="4 5">
    <name type="scientific">Paenibacillus segetis</name>
    <dbReference type="NCBI Taxonomy" id="1325360"/>
    <lineage>
        <taxon>Bacteria</taxon>
        <taxon>Bacillati</taxon>
        <taxon>Bacillota</taxon>
        <taxon>Bacilli</taxon>
        <taxon>Bacillales</taxon>
        <taxon>Paenibacillaceae</taxon>
        <taxon>Paenibacillus</taxon>
    </lineage>
</organism>
<dbReference type="Gene3D" id="2.160.20.10">
    <property type="entry name" value="Single-stranded right-handed beta-helix, Pectin lyase-like"/>
    <property type="match status" value="1"/>
</dbReference>
<dbReference type="InterPro" id="IPR006626">
    <property type="entry name" value="PbH1"/>
</dbReference>
<dbReference type="PROSITE" id="PS51272">
    <property type="entry name" value="SLH"/>
    <property type="match status" value="3"/>
</dbReference>
<dbReference type="SMART" id="SM00710">
    <property type="entry name" value="PbH1"/>
    <property type="match status" value="6"/>
</dbReference>
<dbReference type="EMBL" id="BMFT01000004">
    <property type="protein sequence ID" value="GGH35554.1"/>
    <property type="molecule type" value="Genomic_DNA"/>
</dbReference>
<evidence type="ECO:0000259" key="3">
    <source>
        <dbReference type="PROSITE" id="PS51272"/>
    </source>
</evidence>
<dbReference type="Proteomes" id="UP000659344">
    <property type="component" value="Unassembled WGS sequence"/>
</dbReference>
<feature type="chain" id="PRO_5047206285" description="SLH domain-containing protein" evidence="2">
    <location>
        <begin position="29"/>
        <end position="2121"/>
    </location>
</feature>
<dbReference type="PANTHER" id="PTHR43308">
    <property type="entry name" value="OUTER MEMBRANE PROTEIN ALPHA-RELATED"/>
    <property type="match status" value="1"/>
</dbReference>
<accession>A0ABQ1YT43</accession>
<dbReference type="InterPro" id="IPR051465">
    <property type="entry name" value="Cell_Envelope_Struct_Comp"/>
</dbReference>
<dbReference type="PANTHER" id="PTHR43308:SF5">
    <property type="entry name" value="S-LAYER PROTEIN _ PEPTIDOGLYCAN ENDO-BETA-N-ACETYLGLUCOSAMINIDASE"/>
    <property type="match status" value="1"/>
</dbReference>
<gene>
    <name evidence="4" type="ORF">GCM10008013_41900</name>
</gene>
<evidence type="ECO:0000256" key="2">
    <source>
        <dbReference type="SAM" id="SignalP"/>
    </source>
</evidence>
<dbReference type="SUPFAM" id="SSF51126">
    <property type="entry name" value="Pectin lyase-like"/>
    <property type="match status" value="2"/>
</dbReference>
<feature type="signal peptide" evidence="2">
    <location>
        <begin position="1"/>
        <end position="28"/>
    </location>
</feature>
<dbReference type="CDD" id="cd14490">
    <property type="entry name" value="CBM6-CBM35-CBM36_like_1"/>
    <property type="match status" value="1"/>
</dbReference>
<reference evidence="5" key="1">
    <citation type="journal article" date="2019" name="Int. J. Syst. Evol. Microbiol.">
        <title>The Global Catalogue of Microorganisms (GCM) 10K type strain sequencing project: providing services to taxonomists for standard genome sequencing and annotation.</title>
        <authorList>
            <consortium name="The Broad Institute Genomics Platform"/>
            <consortium name="The Broad Institute Genome Sequencing Center for Infectious Disease"/>
            <person name="Wu L."/>
            <person name="Ma J."/>
        </authorList>
    </citation>
    <scope>NUCLEOTIDE SEQUENCE [LARGE SCALE GENOMIC DNA]</scope>
    <source>
        <strain evidence="5">CGMCC 1.12769</strain>
    </source>
</reference>
<dbReference type="Pfam" id="PF22815">
    <property type="entry name" value="CatAgl_D1"/>
    <property type="match status" value="1"/>
</dbReference>
<dbReference type="InterPro" id="IPR011050">
    <property type="entry name" value="Pectin_lyase_fold/virulence"/>
</dbReference>
<feature type="region of interest" description="Disordered" evidence="1">
    <location>
        <begin position="1702"/>
        <end position="1737"/>
    </location>
</feature>
<dbReference type="InterPro" id="IPR012334">
    <property type="entry name" value="Pectin_lyas_fold"/>
</dbReference>
<protein>
    <recommendedName>
        <fullName evidence="3">SLH domain-containing protein</fullName>
    </recommendedName>
</protein>
<feature type="domain" description="SLH" evidence="3">
    <location>
        <begin position="1933"/>
        <end position="1992"/>
    </location>
</feature>
<evidence type="ECO:0000313" key="4">
    <source>
        <dbReference type="EMBL" id="GGH35554.1"/>
    </source>
</evidence>
<feature type="domain" description="SLH" evidence="3">
    <location>
        <begin position="1993"/>
        <end position="2056"/>
    </location>
</feature>
<dbReference type="InterPro" id="IPR001119">
    <property type="entry name" value="SLH_dom"/>
</dbReference>
<dbReference type="RefSeq" id="WP_188541838.1">
    <property type="nucleotide sequence ID" value="NZ_BMFT01000004.1"/>
</dbReference>
<dbReference type="Gene3D" id="2.60.120.260">
    <property type="entry name" value="Galactose-binding domain-like"/>
    <property type="match status" value="2"/>
</dbReference>
<dbReference type="InterPro" id="IPR035992">
    <property type="entry name" value="Ricin_B-like_lectins"/>
</dbReference>
<dbReference type="SUPFAM" id="SSF50370">
    <property type="entry name" value="Ricin B-like lectins"/>
    <property type="match status" value="2"/>
</dbReference>
<dbReference type="Gene3D" id="2.80.10.50">
    <property type="match status" value="7"/>
</dbReference>
<keyword evidence="5" id="KW-1185">Reference proteome</keyword>
<feature type="compositionally biased region" description="Gly residues" evidence="1">
    <location>
        <begin position="1717"/>
        <end position="1731"/>
    </location>
</feature>
<evidence type="ECO:0000256" key="1">
    <source>
        <dbReference type="SAM" id="MobiDB-lite"/>
    </source>
</evidence>
<proteinExistence type="predicted"/>